<dbReference type="PANTHER" id="PTHR43394:SF1">
    <property type="entry name" value="ATP-BINDING CASSETTE SUB-FAMILY B MEMBER 10, MITOCHONDRIAL"/>
    <property type="match status" value="1"/>
</dbReference>
<dbReference type="InterPro" id="IPR039421">
    <property type="entry name" value="Type_1_exporter"/>
</dbReference>
<evidence type="ECO:0000256" key="5">
    <source>
        <dbReference type="SAM" id="Phobius"/>
    </source>
</evidence>
<reference evidence="7 8" key="1">
    <citation type="journal article" date="2018" name="Nat. Biotechnol.">
        <title>A standardized bacterial taxonomy based on genome phylogeny substantially revises the tree of life.</title>
        <authorList>
            <person name="Parks D.H."/>
            <person name="Chuvochina M."/>
            <person name="Waite D.W."/>
            <person name="Rinke C."/>
            <person name="Skarshewski A."/>
            <person name="Chaumeil P.A."/>
            <person name="Hugenholtz P."/>
        </authorList>
    </citation>
    <scope>NUCLEOTIDE SEQUENCE [LARGE SCALE GENOMIC DNA]</scope>
    <source>
        <strain evidence="7">UBA9881</strain>
    </source>
</reference>
<dbReference type="CDD" id="cd07346">
    <property type="entry name" value="ABC_6TM_exporters"/>
    <property type="match status" value="1"/>
</dbReference>
<dbReference type="Gene3D" id="1.20.1560.10">
    <property type="entry name" value="ABC transporter type 1, transmembrane domain"/>
    <property type="match status" value="1"/>
</dbReference>
<comment type="caution">
    <text evidence="7">The sequence shown here is derived from an EMBL/GenBank/DDBJ whole genome shotgun (WGS) entry which is preliminary data.</text>
</comment>
<dbReference type="GO" id="GO:0015421">
    <property type="term" value="F:ABC-type oligopeptide transporter activity"/>
    <property type="evidence" value="ECO:0007669"/>
    <property type="project" value="TreeGrafter"/>
</dbReference>
<evidence type="ECO:0000313" key="8">
    <source>
        <dbReference type="Proteomes" id="UP000264179"/>
    </source>
</evidence>
<dbReference type="InterPro" id="IPR036640">
    <property type="entry name" value="ABC1_TM_sf"/>
</dbReference>
<name>A0A3D5NC67_9PROT</name>
<dbReference type="Gene3D" id="3.40.50.300">
    <property type="entry name" value="P-loop containing nucleotide triphosphate hydrolases"/>
    <property type="match status" value="1"/>
</dbReference>
<evidence type="ECO:0000256" key="1">
    <source>
        <dbReference type="ARBA" id="ARBA00004651"/>
    </source>
</evidence>
<feature type="domain" description="ABC transmembrane type-1" evidence="6">
    <location>
        <begin position="39"/>
        <end position="312"/>
    </location>
</feature>
<dbReference type="Pfam" id="PF00664">
    <property type="entry name" value="ABC_membrane"/>
    <property type="match status" value="1"/>
</dbReference>
<dbReference type="Pfam" id="PF00005">
    <property type="entry name" value="ABC_tran"/>
    <property type="match status" value="1"/>
</dbReference>
<evidence type="ECO:0000256" key="3">
    <source>
        <dbReference type="ARBA" id="ARBA00022989"/>
    </source>
</evidence>
<dbReference type="GO" id="GO:0016887">
    <property type="term" value="F:ATP hydrolysis activity"/>
    <property type="evidence" value="ECO:0007669"/>
    <property type="project" value="InterPro"/>
</dbReference>
<dbReference type="PROSITE" id="PS50929">
    <property type="entry name" value="ABC_TM1F"/>
    <property type="match status" value="1"/>
</dbReference>
<proteinExistence type="predicted"/>
<dbReference type="PANTHER" id="PTHR43394">
    <property type="entry name" value="ATP-DEPENDENT PERMEASE MDL1, MITOCHONDRIAL"/>
    <property type="match status" value="1"/>
</dbReference>
<dbReference type="Proteomes" id="UP000264179">
    <property type="component" value="Unassembled WGS sequence"/>
</dbReference>
<comment type="subcellular location">
    <subcellularLocation>
        <location evidence="1">Cell membrane</location>
        <topology evidence="1">Multi-pass membrane protein</topology>
    </subcellularLocation>
</comment>
<evidence type="ECO:0000256" key="2">
    <source>
        <dbReference type="ARBA" id="ARBA00022692"/>
    </source>
</evidence>
<evidence type="ECO:0000313" key="7">
    <source>
        <dbReference type="EMBL" id="HCW69019.1"/>
    </source>
</evidence>
<dbReference type="AlphaFoldDB" id="A0A3D5NC67"/>
<dbReference type="GO" id="GO:0005886">
    <property type="term" value="C:plasma membrane"/>
    <property type="evidence" value="ECO:0007669"/>
    <property type="project" value="UniProtKB-SubCell"/>
</dbReference>
<protein>
    <submittedName>
        <fullName evidence="7">Multidrug transporter</fullName>
    </submittedName>
</protein>
<dbReference type="InterPro" id="IPR003439">
    <property type="entry name" value="ABC_transporter-like_ATP-bd"/>
</dbReference>
<feature type="transmembrane region" description="Helical" evidence="5">
    <location>
        <begin position="65"/>
        <end position="93"/>
    </location>
</feature>
<dbReference type="InterPro" id="IPR011527">
    <property type="entry name" value="ABC1_TM_dom"/>
</dbReference>
<keyword evidence="3 5" id="KW-1133">Transmembrane helix</keyword>
<dbReference type="InterPro" id="IPR027417">
    <property type="entry name" value="P-loop_NTPase"/>
</dbReference>
<dbReference type="SUPFAM" id="SSF90123">
    <property type="entry name" value="ABC transporter transmembrane region"/>
    <property type="match status" value="1"/>
</dbReference>
<gene>
    <name evidence="7" type="ORF">DHR80_17830</name>
</gene>
<evidence type="ECO:0000259" key="6">
    <source>
        <dbReference type="PROSITE" id="PS50929"/>
    </source>
</evidence>
<organism evidence="7 8">
    <name type="scientific">Thalassospira lucentensis</name>
    <dbReference type="NCBI Taxonomy" id="168935"/>
    <lineage>
        <taxon>Bacteria</taxon>
        <taxon>Pseudomonadati</taxon>
        <taxon>Pseudomonadota</taxon>
        <taxon>Alphaproteobacteria</taxon>
        <taxon>Rhodospirillales</taxon>
        <taxon>Thalassospiraceae</taxon>
        <taxon>Thalassospira</taxon>
    </lineage>
</organism>
<keyword evidence="4 5" id="KW-0472">Membrane</keyword>
<keyword evidence="2 5" id="KW-0812">Transmembrane</keyword>
<dbReference type="GO" id="GO:0005524">
    <property type="term" value="F:ATP binding"/>
    <property type="evidence" value="ECO:0007669"/>
    <property type="project" value="InterPro"/>
</dbReference>
<feature type="transmembrane region" description="Helical" evidence="5">
    <location>
        <begin position="251"/>
        <end position="268"/>
    </location>
</feature>
<evidence type="ECO:0000256" key="4">
    <source>
        <dbReference type="ARBA" id="ARBA00023136"/>
    </source>
</evidence>
<dbReference type="EMBL" id="DPOP01000140">
    <property type="protein sequence ID" value="HCW69019.1"/>
    <property type="molecule type" value="Genomic_DNA"/>
</dbReference>
<dbReference type="SUPFAM" id="SSF52540">
    <property type="entry name" value="P-loop containing nucleoside triphosphate hydrolases"/>
    <property type="match status" value="1"/>
</dbReference>
<dbReference type="RefSeq" id="WP_277278534.1">
    <property type="nucleotide sequence ID" value="NZ_DPOP01000140.1"/>
</dbReference>
<feature type="non-terminal residue" evidence="7">
    <location>
        <position position="448"/>
    </location>
</feature>
<sequence>MPKSVFAYIWRYSRLQQIILTLVTLFSFPFLYYSLDLPKLIVNEAIGGAGSPYDVLGVELDQIEYLFALSGIFLALVFVNGGFKYFINVYVGVMSERLLRRLRYNLFERVLRFPLPHFRKTSQGEIVSMITAEAEPLGGFFGEAFSLPLYQGGILVTISAFIFIQDPLMGLASIAFYPLQGYLIPKLQKRVNLLGKQRVQNVRRMSEHIGEAVGGATDIRANETHGFELTHFTQRLGRIFEIRKEIYFRKFFIKFLNNFIAQITPFFFYSIGGYLVIIGDLSFGALVAALAAYKDMSAPWKELLAYYQRLADARIKYDQLHEQFELPDLSSEHQLTVPLSPRLNGPLDVTALSWTDDDGTRVVENVSFNMPLPGTALLTGSADSGKSQVARLLARILDPTSGRIQFNDMDATNLPAAIIGQRLAYIGSDAYLFNGSISDNLLYGLKHR</sequence>
<feature type="transmembrane region" description="Helical" evidence="5">
    <location>
        <begin position="12"/>
        <end position="33"/>
    </location>
</feature>
<accession>A0A3D5NC67</accession>